<dbReference type="RefSeq" id="WP_242286841.1">
    <property type="nucleotide sequence ID" value="NZ_JAKKSL010000002.1"/>
</dbReference>
<accession>A0ABS9X2D1</accession>
<protein>
    <submittedName>
        <fullName evidence="2">Nitrate/nitrite transporter NrtS</fullName>
    </submittedName>
</protein>
<sequence length="75" mass="8579">MNKIINWFSLAIEKNTLKRSLKVAMIVGTLLMLINHGDIIFSGEIQLHHILKILLTYLVPYLVSTYSSVESKLNH</sequence>
<keyword evidence="1" id="KW-1133">Transmembrane helix</keyword>
<keyword evidence="1" id="KW-0812">Transmembrane</keyword>
<dbReference type="Proteomes" id="UP001139646">
    <property type="component" value="Unassembled WGS sequence"/>
</dbReference>
<evidence type="ECO:0000313" key="2">
    <source>
        <dbReference type="EMBL" id="MCI2284407.1"/>
    </source>
</evidence>
<keyword evidence="1" id="KW-0472">Membrane</keyword>
<dbReference type="EMBL" id="JAKKSL010000002">
    <property type="protein sequence ID" value="MCI2284407.1"/>
    <property type="molecule type" value="Genomic_DNA"/>
</dbReference>
<feature type="transmembrane region" description="Helical" evidence="1">
    <location>
        <begin position="21"/>
        <end position="41"/>
    </location>
</feature>
<reference evidence="2" key="1">
    <citation type="submission" date="2022-01" db="EMBL/GenBank/DDBJ databases">
        <title>Colwellia maritima, isolated from seawater.</title>
        <authorList>
            <person name="Kristyanto S."/>
            <person name="Jung J."/>
            <person name="Jeon C.O."/>
        </authorList>
    </citation>
    <scope>NUCLEOTIDE SEQUENCE</scope>
    <source>
        <strain evidence="2">MSW7</strain>
    </source>
</reference>
<feature type="transmembrane region" description="Helical" evidence="1">
    <location>
        <begin position="47"/>
        <end position="69"/>
    </location>
</feature>
<gene>
    <name evidence="2" type="primary">nrtS</name>
    <name evidence="2" type="ORF">L3081_14725</name>
</gene>
<keyword evidence="3" id="KW-1185">Reference proteome</keyword>
<proteinExistence type="predicted"/>
<name>A0ABS9X2D1_9GAMM</name>
<dbReference type="NCBIfam" id="NF038050">
    <property type="entry name" value="NrtS"/>
    <property type="match status" value="1"/>
</dbReference>
<organism evidence="2 3">
    <name type="scientific">Colwellia maritima</name>
    <dbReference type="NCBI Taxonomy" id="2912588"/>
    <lineage>
        <taxon>Bacteria</taxon>
        <taxon>Pseudomonadati</taxon>
        <taxon>Pseudomonadota</taxon>
        <taxon>Gammaproteobacteria</taxon>
        <taxon>Alteromonadales</taxon>
        <taxon>Colwelliaceae</taxon>
        <taxon>Colwellia</taxon>
    </lineage>
</organism>
<evidence type="ECO:0000256" key="1">
    <source>
        <dbReference type="SAM" id="Phobius"/>
    </source>
</evidence>
<comment type="caution">
    <text evidence="2">The sequence shown here is derived from an EMBL/GenBank/DDBJ whole genome shotgun (WGS) entry which is preliminary data.</text>
</comment>
<dbReference type="InterPro" id="IPR047700">
    <property type="entry name" value="NrtS-like"/>
</dbReference>
<evidence type="ECO:0000313" key="3">
    <source>
        <dbReference type="Proteomes" id="UP001139646"/>
    </source>
</evidence>